<dbReference type="EMBL" id="JACVVK020000471">
    <property type="protein sequence ID" value="KAK7473424.1"/>
    <property type="molecule type" value="Genomic_DNA"/>
</dbReference>
<feature type="compositionally biased region" description="Polar residues" evidence="1">
    <location>
        <begin position="1056"/>
        <end position="1066"/>
    </location>
</feature>
<feature type="domain" description="Alpha/beta hydrolase fold-3" evidence="3">
    <location>
        <begin position="351"/>
        <end position="548"/>
    </location>
</feature>
<evidence type="ECO:0000313" key="5">
    <source>
        <dbReference type="Proteomes" id="UP001519460"/>
    </source>
</evidence>
<feature type="compositionally biased region" description="Polar residues" evidence="1">
    <location>
        <begin position="818"/>
        <end position="828"/>
    </location>
</feature>
<proteinExistence type="predicted"/>
<feature type="compositionally biased region" description="Basic and acidic residues" evidence="1">
    <location>
        <begin position="551"/>
        <end position="563"/>
    </location>
</feature>
<protein>
    <recommendedName>
        <fullName evidence="6">Hormone-sensitive lipase</fullName>
    </recommendedName>
</protein>
<feature type="region of interest" description="Disordered" evidence="1">
    <location>
        <begin position="991"/>
        <end position="1071"/>
    </location>
</feature>
<feature type="compositionally biased region" description="Basic and acidic residues" evidence="1">
    <location>
        <begin position="745"/>
        <end position="759"/>
    </location>
</feature>
<feature type="compositionally biased region" description="Acidic residues" evidence="1">
    <location>
        <begin position="564"/>
        <end position="574"/>
    </location>
</feature>
<dbReference type="SUPFAM" id="SSF53474">
    <property type="entry name" value="alpha/beta-Hydrolases"/>
    <property type="match status" value="2"/>
</dbReference>
<feature type="compositionally biased region" description="Basic and acidic residues" evidence="1">
    <location>
        <begin position="1002"/>
        <end position="1012"/>
    </location>
</feature>
<evidence type="ECO:0000256" key="1">
    <source>
        <dbReference type="SAM" id="MobiDB-lite"/>
    </source>
</evidence>
<comment type="caution">
    <text evidence="4">The sequence shown here is derived from an EMBL/GenBank/DDBJ whole genome shotgun (WGS) entry which is preliminary data.</text>
</comment>
<name>A0ABD0JEF6_9CAEN</name>
<feature type="region of interest" description="Disordered" evidence="1">
    <location>
        <begin position="818"/>
        <end position="881"/>
    </location>
</feature>
<evidence type="ECO:0000259" key="3">
    <source>
        <dbReference type="Pfam" id="PF07859"/>
    </source>
</evidence>
<dbReference type="InterPro" id="IPR029058">
    <property type="entry name" value="AB_hydrolase_fold"/>
</dbReference>
<dbReference type="Pfam" id="PF07859">
    <property type="entry name" value="Abhydrolase_3"/>
    <property type="match status" value="2"/>
</dbReference>
<feature type="region of interest" description="Disordered" evidence="1">
    <location>
        <begin position="541"/>
        <end position="576"/>
    </location>
</feature>
<feature type="domain" description="Alpha/beta hydrolase fold-3" evidence="3">
    <location>
        <begin position="1187"/>
        <end position="1249"/>
    </location>
</feature>
<dbReference type="InterPro" id="IPR013094">
    <property type="entry name" value="AB_hydrolase_3"/>
</dbReference>
<evidence type="ECO:0008006" key="6">
    <source>
        <dbReference type="Google" id="ProtNLM"/>
    </source>
</evidence>
<feature type="region of interest" description="Disordered" evidence="1">
    <location>
        <begin position="614"/>
        <end position="647"/>
    </location>
</feature>
<feature type="compositionally biased region" description="Low complexity" evidence="1">
    <location>
        <begin position="1098"/>
        <end position="1114"/>
    </location>
</feature>
<feature type="region of interest" description="Disordered" evidence="1">
    <location>
        <begin position="324"/>
        <end position="347"/>
    </location>
</feature>
<feature type="domain" description="Hormone-sensitive lipase N-terminal" evidence="2">
    <location>
        <begin position="17"/>
        <end position="324"/>
    </location>
</feature>
<organism evidence="4 5">
    <name type="scientific">Batillaria attramentaria</name>
    <dbReference type="NCBI Taxonomy" id="370345"/>
    <lineage>
        <taxon>Eukaryota</taxon>
        <taxon>Metazoa</taxon>
        <taxon>Spiralia</taxon>
        <taxon>Lophotrochozoa</taxon>
        <taxon>Mollusca</taxon>
        <taxon>Gastropoda</taxon>
        <taxon>Caenogastropoda</taxon>
        <taxon>Sorbeoconcha</taxon>
        <taxon>Cerithioidea</taxon>
        <taxon>Batillariidae</taxon>
        <taxon>Batillaria</taxon>
    </lineage>
</organism>
<feature type="compositionally biased region" description="Low complexity" evidence="1">
    <location>
        <begin position="331"/>
        <end position="341"/>
    </location>
</feature>
<dbReference type="InterPro" id="IPR010468">
    <property type="entry name" value="HSL_N"/>
</dbReference>
<accession>A0ABD0JEF6</accession>
<dbReference type="Gene3D" id="3.40.50.1820">
    <property type="entry name" value="alpha/beta hydrolase"/>
    <property type="match status" value="2"/>
</dbReference>
<feature type="region of interest" description="Disordered" evidence="1">
    <location>
        <begin position="1087"/>
        <end position="1121"/>
    </location>
</feature>
<dbReference type="Pfam" id="PF06350">
    <property type="entry name" value="HSL_N"/>
    <property type="match status" value="1"/>
</dbReference>
<keyword evidence="5" id="KW-1185">Reference proteome</keyword>
<evidence type="ECO:0000313" key="4">
    <source>
        <dbReference type="EMBL" id="KAK7473424.1"/>
    </source>
</evidence>
<dbReference type="PANTHER" id="PTHR23025:SF3">
    <property type="entry name" value="HORMONE-SENSITIVE LIPASE"/>
    <property type="match status" value="1"/>
</dbReference>
<dbReference type="Proteomes" id="UP001519460">
    <property type="component" value="Unassembled WGS sequence"/>
</dbReference>
<dbReference type="PANTHER" id="PTHR23025">
    <property type="entry name" value="TRIACYLGLYCEROL LIPASE"/>
    <property type="match status" value="1"/>
</dbReference>
<feature type="region of interest" description="Disordered" evidence="1">
    <location>
        <begin position="709"/>
        <end position="788"/>
    </location>
</feature>
<feature type="compositionally biased region" description="Low complexity" evidence="1">
    <location>
        <begin position="541"/>
        <end position="550"/>
    </location>
</feature>
<evidence type="ECO:0000259" key="2">
    <source>
        <dbReference type="Pfam" id="PF06350"/>
    </source>
</evidence>
<sequence>MDFDNTDSPGRFFTSLVKELKSLAICNIEYFKTGTQSHHAKFHVAFCMLFEYLDLGIEPCFREVARRVHEFDASPTEKGNGYRSLLRIVQKCCLHLLQLSRYISANKDSMLFRRYFYMKELEAYVATLGQLRACLYYAQKLMTYCQPGCLFADEETLDDAVAEQLMIDVEMLSQDCFYGRCLGFQFCESIQRPLQVVAIAMASFAEGYQENSQIMKVATSLFNSGKYLMNPDLRAQQVVNVCRTADVQFCKAFWSITDSDIMHQLPSMVCPAVQVDEVFHLGPDAFEMPSGDGKEEVTITPPCAHTGPAPVQVRLISSQLREGQEQHMKSSKLSPSSRNSPQRAPRSHGLIVHCHGGGFVAQSSRSHEVYLRHWAKDLDVPILSIDYSLAPESPFPRALEECFYAYAWAVQNCDKLGSTGEVICLAGDSAGGNLMLSTAMRAASFNIRRPDGILGVYTPVLVRYTPSPARLLCLMDPLLPAGILSRCLAAYAGVSDDLSSQLAASVNCHIESSAATLRLSSQEAPESDWVVVSQDAAASTSSTLAQSQQKKAQEVQRRERSSESLDEENGDEVEIFSRPRMTAASVMSTVTDARDKFVSYVGSYTQMLTKNFGAGGQTPDDVALQPMGASSSGSHVDEDFSSGDETSATYKSIPERANTLDDVNFASFDLSPCTPSFHTPLTSPCISKDALCPSVGPTVTAANDMAQVSEAASSEVMETDAAPESQSFGNGEPQGEGQTTAGDRSCCDVKGDLDIEKPGTDLPTMVNMSDDLPSALADGDVDVGSGHVDSEDQAEVDFPHLNSGNHNDDVLELQVGSSHAAVQSQNKGEITGRSPQELVPAGSAQYNLNRRSSSNSSHDKDSAQTRQSTSPIDLLPQDGSLAETNTSESCAVYASADVAMESEASHPQSLMPCLTEDNAELLQQELDNSVISGTDSVTLPSSLISTPSDDLNSYEVLGQGQAQQVVLHASADEVDGSQVMYKDAENVDQRIADSSPPGTEVSKSHDAGHEATEQGDVISAREGAKKEAAVSEMSGPKIDRDQLPGMEEEVACLPPSGTTGNESSIDPLTGSDVTDFAEGLGLAQDFASHNNDMDRSGSSRSLSFASQSASSDSGTYLPVPSRSGLRLELRPSVSTSSMPRSTSLPVVTAFCDAAVSRSSHCMSPSDFKRERHLAQSPMHAIRNIPIAKNPYMSPLLAPDFLLEGLPHVCLVACHLDPLLDDSIMFTRRLRALGKSVDLLLIDDLPHGFLNFSLASKDAKHASDLCIAKLRKLLYPNDSLSA</sequence>
<gene>
    <name evidence="4" type="ORF">BaRGS_00035351</name>
</gene>
<reference evidence="4 5" key="1">
    <citation type="journal article" date="2023" name="Sci. Data">
        <title>Genome assembly of the Korean intertidal mud-creeper Batillaria attramentaria.</title>
        <authorList>
            <person name="Patra A.K."/>
            <person name="Ho P.T."/>
            <person name="Jun S."/>
            <person name="Lee S.J."/>
            <person name="Kim Y."/>
            <person name="Won Y.J."/>
        </authorList>
    </citation>
    <scope>NUCLEOTIDE SEQUENCE [LARGE SCALE GENOMIC DNA]</scope>
    <source>
        <strain evidence="4">Wonlab-2016</strain>
    </source>
</reference>